<keyword evidence="1" id="KW-0812">Transmembrane</keyword>
<protein>
    <submittedName>
        <fullName evidence="2">Uncharacterized protein</fullName>
    </submittedName>
</protein>
<accession>A0A2A4X138</accession>
<comment type="caution">
    <text evidence="2">The sequence shown here is derived from an EMBL/GenBank/DDBJ whole genome shotgun (WGS) entry which is preliminary data.</text>
</comment>
<evidence type="ECO:0000313" key="3">
    <source>
        <dbReference type="Proteomes" id="UP000218767"/>
    </source>
</evidence>
<organism evidence="2 3">
    <name type="scientific">SAR86 cluster bacterium</name>
    <dbReference type="NCBI Taxonomy" id="2030880"/>
    <lineage>
        <taxon>Bacteria</taxon>
        <taxon>Pseudomonadati</taxon>
        <taxon>Pseudomonadota</taxon>
        <taxon>Gammaproteobacteria</taxon>
        <taxon>SAR86 cluster</taxon>
    </lineage>
</organism>
<keyword evidence="1" id="KW-1133">Transmembrane helix</keyword>
<name>A0A2A4X138_9GAMM</name>
<evidence type="ECO:0000256" key="1">
    <source>
        <dbReference type="SAM" id="Phobius"/>
    </source>
</evidence>
<feature type="transmembrane region" description="Helical" evidence="1">
    <location>
        <begin position="35"/>
        <end position="55"/>
    </location>
</feature>
<sequence>MHSKCPICQKELPELAKKCVECGAYQNKVIRNILLISRIVAGLTIITSAVIFSIVQFESVKRIFAWHDSIEIISFQNPNNTPILNTGHGPVVIDQIYTYATVEENGVRVDARFMSISKIIEEDEFYYHDFKDIGHFNKGYQFFNMADSRELDMPLDEIFKSAQRGPPKENPCFAIQLLPKENNMIALGLVQNIVPDFIKEYELVIDGRSLKTGEKVEVNYPLIGVLMRNRNKESCEG</sequence>
<dbReference type="AlphaFoldDB" id="A0A2A4X138"/>
<dbReference type="Proteomes" id="UP000218767">
    <property type="component" value="Unassembled WGS sequence"/>
</dbReference>
<proteinExistence type="predicted"/>
<gene>
    <name evidence="2" type="ORF">COB20_10795</name>
</gene>
<keyword evidence="1" id="KW-0472">Membrane</keyword>
<dbReference type="EMBL" id="NVUL01000058">
    <property type="protein sequence ID" value="PCI76348.1"/>
    <property type="molecule type" value="Genomic_DNA"/>
</dbReference>
<reference evidence="3" key="1">
    <citation type="submission" date="2017-08" db="EMBL/GenBank/DDBJ databases">
        <title>A dynamic microbial community with high functional redundancy inhabits the cold, oxic subseafloor aquifer.</title>
        <authorList>
            <person name="Tully B.J."/>
            <person name="Wheat C.G."/>
            <person name="Glazer B.T."/>
            <person name="Huber J.A."/>
        </authorList>
    </citation>
    <scope>NUCLEOTIDE SEQUENCE [LARGE SCALE GENOMIC DNA]</scope>
</reference>
<evidence type="ECO:0000313" key="2">
    <source>
        <dbReference type="EMBL" id="PCI76348.1"/>
    </source>
</evidence>